<dbReference type="GO" id="GO:0006044">
    <property type="term" value="P:N-acetylglucosamine metabolic process"/>
    <property type="evidence" value="ECO:0007669"/>
    <property type="project" value="TreeGrafter"/>
</dbReference>
<dbReference type="PANTHER" id="PTHR35020:SF2">
    <property type="entry name" value="N-ACETYLGLUCOSAMINE-INDUCED PROTEIN 1"/>
    <property type="match status" value="1"/>
</dbReference>
<sequence>MTISNASPTHARDSSPPLDLTSHPSTFQTHWKHHADPTALPFPASSPPFPLTPIDWQQLSLTDSQFRAHTWSSLSTLIASSALDELKRWPSDLKAYLAWTAHVKAKYGSSTNYLLQQRLHWTPLPRSDGVLEFETKGARAFEEEGDWKVLRNDWGYAVEEGVVHLCVWSKVRLEVDGEGALTEKGKEVVEGFVRREFRERVGEKEKGEMVLWFRNPMGLQSVRSLEHVHVLLRGVEEGVVRRWLN</sequence>
<protein>
    <submittedName>
        <fullName evidence="1">Uncharacterized protein</fullName>
    </submittedName>
</protein>
<dbReference type="PANTHER" id="PTHR35020">
    <property type="entry name" value="N-ACETYLGLUCOSAMINE-INDUCED PROTEIN 1"/>
    <property type="match status" value="1"/>
</dbReference>
<dbReference type="OrthoDB" id="498286at2759"/>
<organism evidence="1 2">
    <name type="scientific">Sporormia fimetaria CBS 119925</name>
    <dbReference type="NCBI Taxonomy" id="1340428"/>
    <lineage>
        <taxon>Eukaryota</taxon>
        <taxon>Fungi</taxon>
        <taxon>Dikarya</taxon>
        <taxon>Ascomycota</taxon>
        <taxon>Pezizomycotina</taxon>
        <taxon>Dothideomycetes</taxon>
        <taxon>Pleosporomycetidae</taxon>
        <taxon>Pleosporales</taxon>
        <taxon>Sporormiaceae</taxon>
        <taxon>Sporormia</taxon>
    </lineage>
</organism>
<accession>A0A6A6V3U9</accession>
<dbReference type="EMBL" id="MU006584">
    <property type="protein sequence ID" value="KAF2745165.1"/>
    <property type="molecule type" value="Genomic_DNA"/>
</dbReference>
<reference evidence="1" key="1">
    <citation type="journal article" date="2020" name="Stud. Mycol.">
        <title>101 Dothideomycetes genomes: a test case for predicting lifestyles and emergence of pathogens.</title>
        <authorList>
            <person name="Haridas S."/>
            <person name="Albert R."/>
            <person name="Binder M."/>
            <person name="Bloem J."/>
            <person name="Labutti K."/>
            <person name="Salamov A."/>
            <person name="Andreopoulos B."/>
            <person name="Baker S."/>
            <person name="Barry K."/>
            <person name="Bills G."/>
            <person name="Bluhm B."/>
            <person name="Cannon C."/>
            <person name="Castanera R."/>
            <person name="Culley D."/>
            <person name="Daum C."/>
            <person name="Ezra D."/>
            <person name="Gonzalez J."/>
            <person name="Henrissat B."/>
            <person name="Kuo A."/>
            <person name="Liang C."/>
            <person name="Lipzen A."/>
            <person name="Lutzoni F."/>
            <person name="Magnuson J."/>
            <person name="Mondo S."/>
            <person name="Nolan M."/>
            <person name="Ohm R."/>
            <person name="Pangilinan J."/>
            <person name="Park H.-J."/>
            <person name="Ramirez L."/>
            <person name="Alfaro M."/>
            <person name="Sun H."/>
            <person name="Tritt A."/>
            <person name="Yoshinaga Y."/>
            <person name="Zwiers L.-H."/>
            <person name="Turgeon B."/>
            <person name="Goodwin S."/>
            <person name="Spatafora J."/>
            <person name="Crous P."/>
            <person name="Grigoriev I."/>
        </authorList>
    </citation>
    <scope>NUCLEOTIDE SEQUENCE</scope>
    <source>
        <strain evidence="1">CBS 119925</strain>
    </source>
</reference>
<name>A0A6A6V3U9_9PLEO</name>
<dbReference type="AlphaFoldDB" id="A0A6A6V3U9"/>
<dbReference type="Proteomes" id="UP000799440">
    <property type="component" value="Unassembled WGS sequence"/>
</dbReference>
<gene>
    <name evidence="1" type="ORF">M011DRAFT_448070</name>
</gene>
<proteinExistence type="predicted"/>
<keyword evidence="2" id="KW-1185">Reference proteome</keyword>
<evidence type="ECO:0000313" key="2">
    <source>
        <dbReference type="Proteomes" id="UP000799440"/>
    </source>
</evidence>
<evidence type="ECO:0000313" key="1">
    <source>
        <dbReference type="EMBL" id="KAF2745165.1"/>
    </source>
</evidence>
<dbReference type="Pfam" id="PF12239">
    <property type="entry name" value="DUF3605"/>
    <property type="match status" value="1"/>
</dbReference>
<dbReference type="InterPro" id="IPR022036">
    <property type="entry name" value="DUF3605"/>
</dbReference>
<dbReference type="GO" id="GO:0005737">
    <property type="term" value="C:cytoplasm"/>
    <property type="evidence" value="ECO:0007669"/>
    <property type="project" value="TreeGrafter"/>
</dbReference>